<dbReference type="GeneID" id="24098450"/>
<gene>
    <name evidence="2" type="ORF">FIBRA_05673</name>
</gene>
<feature type="region of interest" description="Disordered" evidence="1">
    <location>
        <begin position="75"/>
        <end position="106"/>
    </location>
</feature>
<accession>J4H3N2</accession>
<name>J4H3N2_9APHY</name>
<feature type="compositionally biased region" description="Low complexity" evidence="1">
    <location>
        <begin position="75"/>
        <end position="98"/>
    </location>
</feature>
<evidence type="ECO:0000313" key="3">
    <source>
        <dbReference type="Proteomes" id="UP000006352"/>
    </source>
</evidence>
<protein>
    <submittedName>
        <fullName evidence="2">Uncharacterized protein</fullName>
    </submittedName>
</protein>
<dbReference type="HOGENOM" id="CLU_1299733_0_0_1"/>
<keyword evidence="3" id="KW-1185">Reference proteome</keyword>
<organism evidence="2 3">
    <name type="scientific">Fibroporia radiculosa</name>
    <dbReference type="NCBI Taxonomy" id="599839"/>
    <lineage>
        <taxon>Eukaryota</taxon>
        <taxon>Fungi</taxon>
        <taxon>Dikarya</taxon>
        <taxon>Basidiomycota</taxon>
        <taxon>Agaricomycotina</taxon>
        <taxon>Agaricomycetes</taxon>
        <taxon>Polyporales</taxon>
        <taxon>Fibroporiaceae</taxon>
        <taxon>Fibroporia</taxon>
    </lineage>
</organism>
<dbReference type="InParanoid" id="J4H3N2"/>
<dbReference type="STRING" id="599839.J4H3N2"/>
<dbReference type="RefSeq" id="XP_012182822.1">
    <property type="nucleotide sequence ID" value="XM_012327432.1"/>
</dbReference>
<sequence length="212" mass="23142">MSNPAAPSMAAHTTLPQRPRVKRLYHTWPSKTVPRSHFEDFLREIGESSQLHQLCCLPRQACTADHHVHEHLTSTSTSASAGLPEPGGLPPLQRQGGQARHSRRGTTLSIASVRSSRSRCLSLLTPPILGSSWPSHTLKTDPVSAIDLESHPASGSYFTVDDVEQSLRGLLIHGKQRSSSPPRPDDLNVHPQPRVLLRFAFNRSLLGGTGDP</sequence>
<evidence type="ECO:0000256" key="1">
    <source>
        <dbReference type="SAM" id="MobiDB-lite"/>
    </source>
</evidence>
<dbReference type="AlphaFoldDB" id="J4H3N2"/>
<dbReference type="Proteomes" id="UP000006352">
    <property type="component" value="Unassembled WGS sequence"/>
</dbReference>
<proteinExistence type="predicted"/>
<evidence type="ECO:0000313" key="2">
    <source>
        <dbReference type="EMBL" id="CCM03539.1"/>
    </source>
</evidence>
<dbReference type="OrthoDB" id="2526979at2759"/>
<reference evidence="2 3" key="1">
    <citation type="journal article" date="2012" name="Appl. Environ. Microbiol.">
        <title>Short-read sequencing for genomic analysis of the brown rot fungus Fibroporia radiculosa.</title>
        <authorList>
            <person name="Tang J.D."/>
            <person name="Perkins A.D."/>
            <person name="Sonstegard T.S."/>
            <person name="Schroeder S.G."/>
            <person name="Burgess S.C."/>
            <person name="Diehl S.V."/>
        </authorList>
    </citation>
    <scope>NUCLEOTIDE SEQUENCE [LARGE SCALE GENOMIC DNA]</scope>
    <source>
        <strain evidence="2 3">TFFH 294</strain>
    </source>
</reference>
<dbReference type="EMBL" id="HE797116">
    <property type="protein sequence ID" value="CCM03539.1"/>
    <property type="molecule type" value="Genomic_DNA"/>
</dbReference>